<dbReference type="InterPro" id="IPR049002">
    <property type="entry name" value="Stv"/>
</dbReference>
<keyword evidence="5" id="KW-1185">Reference proteome</keyword>
<dbReference type="RefSeq" id="WP_248938643.1">
    <property type="nucleotide sequence ID" value="NZ_JAKIKS010000005.1"/>
</dbReference>
<feature type="compositionally biased region" description="Polar residues" evidence="1">
    <location>
        <begin position="1"/>
        <end position="18"/>
    </location>
</feature>
<protein>
    <submittedName>
        <fullName evidence="4">DUF4157 domain-containing protein</fullName>
    </submittedName>
</protein>
<dbReference type="Pfam" id="PF21527">
    <property type="entry name" value="Stv"/>
    <property type="match status" value="1"/>
</dbReference>
<feature type="domain" description="eCIS core" evidence="2">
    <location>
        <begin position="40"/>
        <end position="105"/>
    </location>
</feature>
<gene>
    <name evidence="4" type="ORF">L2764_02375</name>
</gene>
<dbReference type="Proteomes" id="UP001203423">
    <property type="component" value="Unassembled WGS sequence"/>
</dbReference>
<evidence type="ECO:0000259" key="2">
    <source>
        <dbReference type="Pfam" id="PF13699"/>
    </source>
</evidence>
<dbReference type="Pfam" id="PF13699">
    <property type="entry name" value="eCIS_core"/>
    <property type="match status" value="1"/>
</dbReference>
<feature type="region of interest" description="Disordered" evidence="1">
    <location>
        <begin position="1"/>
        <end position="21"/>
    </location>
</feature>
<name>A0ABT0L7I6_9GAMM</name>
<evidence type="ECO:0000313" key="5">
    <source>
        <dbReference type="Proteomes" id="UP001203423"/>
    </source>
</evidence>
<evidence type="ECO:0000313" key="4">
    <source>
        <dbReference type="EMBL" id="MCL1123355.1"/>
    </source>
</evidence>
<reference evidence="4 5" key="1">
    <citation type="submission" date="2022-01" db="EMBL/GenBank/DDBJ databases">
        <title>Whole genome-based taxonomy of the Shewanellaceae.</title>
        <authorList>
            <person name="Martin-Rodriguez A.J."/>
        </authorList>
    </citation>
    <scope>NUCLEOTIDE SEQUENCE [LARGE SCALE GENOMIC DNA]</scope>
    <source>
        <strain evidence="4 5">DSM 17177</strain>
    </source>
</reference>
<evidence type="ECO:0000256" key="1">
    <source>
        <dbReference type="SAM" id="MobiDB-lite"/>
    </source>
</evidence>
<proteinExistence type="predicted"/>
<accession>A0ABT0L7I6</accession>
<evidence type="ECO:0000259" key="3">
    <source>
        <dbReference type="Pfam" id="PF21527"/>
    </source>
</evidence>
<dbReference type="InterPro" id="IPR025295">
    <property type="entry name" value="eCIS_core_dom"/>
</dbReference>
<comment type="caution">
    <text evidence="4">The sequence shown here is derived from an EMBL/GenBank/DDBJ whole genome shotgun (WGS) entry which is preliminary data.</text>
</comment>
<organism evidence="4 5">
    <name type="scientific">Shewanella surugensis</name>
    <dbReference type="NCBI Taxonomy" id="212020"/>
    <lineage>
        <taxon>Bacteria</taxon>
        <taxon>Pseudomonadati</taxon>
        <taxon>Pseudomonadota</taxon>
        <taxon>Gammaproteobacteria</taxon>
        <taxon>Alteromonadales</taxon>
        <taxon>Shewanellaceae</taxon>
        <taxon>Shewanella</taxon>
    </lineage>
</organism>
<sequence>MANNSPQAARMVQRQSMADNRVAKPAIQKADTNTNNNTGLPDNLKSGMESLSGINLNHVKVHYNSAKPAAVQAHAYAQGHEIHLGAGQEKHLPHELGHVVQQAQGRVNLTSTVGGMAINDNAGLEKEADVLGAKALQMQPKENKSRSIVNSTVRTKSNLKQCFGFVDNRPATLGRENAIIQRVNYTPGGLANLLDALKIEADQQHLEIPELIKEQNTQGLKGIFTQTHIYPIFKKLETDSAIRKQMDVQAAVKLLLPALSGVFRKGPEEDLHKDPDANGLFNQYLKHKVPETKKSKMAEKLKIETSVKPYVCRGHGTYFNSDKTFTVPVGIVSRFSCPDTKRAAGGTDELEYLAAETVEGGGQCNDYRLWPLEEHWEQYAQSLENENQANNFVGLTGTDEDSVQDNKTN</sequence>
<dbReference type="EMBL" id="JAKIKS010000005">
    <property type="protein sequence ID" value="MCL1123355.1"/>
    <property type="molecule type" value="Genomic_DNA"/>
</dbReference>
<feature type="domain" description="Putative adhesin Stv" evidence="3">
    <location>
        <begin position="311"/>
        <end position="378"/>
    </location>
</feature>